<sequence>QQQGHTRVYQACIPCRRRKVRCDLGPVDNPHDPPCLRCRRESKECFFSKTRRKSKHHDGADDDSVGTADRDQPSEYEIRNARKRVRTDEGTRSPTAVAAPAALAVAYGGPVSPRPLTPGGSVGQSRPLRRPGGPGSAQQPPNEEEDVKASDKAAALLQASEIYSGHDALHLLMEAAGRNGDIAQRRGTGSSASLQSPHANGARMFGAGGGPRQMAETPVDPAIAQSAAGGSLGPDDVTYNNAIKAWSRFRFVRNGWFSAKEAIDYVDYFYQHMAPLTPIVPDFRSYACHEKLLRDEPMLLMTLLTISSRYMSLSGSGANSRAGQIHGRLWSYLRKMIDRLIWGQEKVENLNGAIGKPGSDINPLTRRGLRTLGTVESLMLLTEWHPKALHFPPDDDDDDFLLPDMNDLMMQNDSALEDGNSWSRGAKVDSFLEPCWKSDQICWNLLGLAMTVAIEIGVLTEAQDNDLLREPQEMSQDDVVSFLKRKRRIKELLLIYISQTCGRCGFTSMVPNIYAGNVPQSPGQVYNERFRGLLGAGRQGLDAFVSFDGHNTDPLDTTIRMWTQIALLNELGNQLLFPSKKETRDMIKSGRHMKLLEDFQPKLKQWRKEFDSYSSILPHMRYLLTIEFEYGRMYINSVALQAVMERCTHSGADVSMANNMTTSDGAPIPFNTLAKMSGDCRPYIFEVIDASRQVLSVVVNRLAPGRHLRHVPVRTYFRIVSAILILLKTFVVGASEADVIISLDLLDKAIDALRNSAVDDVHVANLHAENFQKLTNRVRSTFVRMHTNSNAANPGTHVYGAPGSADLHSPMMPPPTSATSIPRSHGMLHQGMSKPSSPWLANSPSLPTHQTPPHASTTTTHPILHGITADTFDPSLHNIMPPPGLDLSPGGSTFYEPALAGGGGGQNVNSSGGDCGSSGAGGPGSAHGGAGGGSTNGNNMFSGFSSDWLALPLNPLYGYSGADVNNTVFGPELGGGDFLDVML</sequence>
<keyword evidence="5" id="KW-1185">Reference proteome</keyword>
<dbReference type="PANTHER" id="PTHR31644">
    <property type="entry name" value="TRANSCRIPTIONAL ACTIVATOR ARO80-RELATED"/>
    <property type="match status" value="1"/>
</dbReference>
<dbReference type="GO" id="GO:0045944">
    <property type="term" value="P:positive regulation of transcription by RNA polymerase II"/>
    <property type="evidence" value="ECO:0007669"/>
    <property type="project" value="TreeGrafter"/>
</dbReference>
<dbReference type="Proteomes" id="UP000799766">
    <property type="component" value="Unassembled WGS sequence"/>
</dbReference>
<dbReference type="GO" id="GO:0005634">
    <property type="term" value="C:nucleus"/>
    <property type="evidence" value="ECO:0007669"/>
    <property type="project" value="TreeGrafter"/>
</dbReference>
<dbReference type="OrthoDB" id="2262349at2759"/>
<feature type="domain" description="Zn(2)-C6 fungal-type" evidence="3">
    <location>
        <begin position="11"/>
        <end position="47"/>
    </location>
</feature>
<dbReference type="PROSITE" id="PS00463">
    <property type="entry name" value="ZN2_CY6_FUNGAL_1"/>
    <property type="match status" value="1"/>
</dbReference>
<feature type="region of interest" description="Disordered" evidence="2">
    <location>
        <begin position="182"/>
        <end position="216"/>
    </location>
</feature>
<dbReference type="GO" id="GO:0009074">
    <property type="term" value="P:aromatic amino acid family catabolic process"/>
    <property type="evidence" value="ECO:0007669"/>
    <property type="project" value="TreeGrafter"/>
</dbReference>
<feature type="region of interest" description="Disordered" evidence="2">
    <location>
        <begin position="47"/>
        <end position="97"/>
    </location>
</feature>
<feature type="compositionally biased region" description="Polar residues" evidence="2">
    <location>
        <begin position="187"/>
        <end position="198"/>
    </location>
</feature>
<feature type="compositionally biased region" description="Polar residues" evidence="2">
    <location>
        <begin position="833"/>
        <end position="846"/>
    </location>
</feature>
<evidence type="ECO:0000256" key="2">
    <source>
        <dbReference type="SAM" id="MobiDB-lite"/>
    </source>
</evidence>
<evidence type="ECO:0000313" key="4">
    <source>
        <dbReference type="EMBL" id="KAF2453679.1"/>
    </source>
</evidence>
<dbReference type="GO" id="GO:0000981">
    <property type="term" value="F:DNA-binding transcription factor activity, RNA polymerase II-specific"/>
    <property type="evidence" value="ECO:0007669"/>
    <property type="project" value="InterPro"/>
</dbReference>
<dbReference type="GO" id="GO:0008270">
    <property type="term" value="F:zinc ion binding"/>
    <property type="evidence" value="ECO:0007669"/>
    <property type="project" value="InterPro"/>
</dbReference>
<evidence type="ECO:0000259" key="3">
    <source>
        <dbReference type="PROSITE" id="PS50048"/>
    </source>
</evidence>
<dbReference type="AlphaFoldDB" id="A0A6A6NPS0"/>
<dbReference type="CDD" id="cd12148">
    <property type="entry name" value="fungal_TF_MHR"/>
    <property type="match status" value="1"/>
</dbReference>
<reference evidence="4" key="1">
    <citation type="journal article" date="2020" name="Stud. Mycol.">
        <title>101 Dothideomycetes genomes: a test case for predicting lifestyles and emergence of pathogens.</title>
        <authorList>
            <person name="Haridas S."/>
            <person name="Albert R."/>
            <person name="Binder M."/>
            <person name="Bloem J."/>
            <person name="Labutti K."/>
            <person name="Salamov A."/>
            <person name="Andreopoulos B."/>
            <person name="Baker S."/>
            <person name="Barry K."/>
            <person name="Bills G."/>
            <person name="Bluhm B."/>
            <person name="Cannon C."/>
            <person name="Castanera R."/>
            <person name="Culley D."/>
            <person name="Daum C."/>
            <person name="Ezra D."/>
            <person name="Gonzalez J."/>
            <person name="Henrissat B."/>
            <person name="Kuo A."/>
            <person name="Liang C."/>
            <person name="Lipzen A."/>
            <person name="Lutzoni F."/>
            <person name="Magnuson J."/>
            <person name="Mondo S."/>
            <person name="Nolan M."/>
            <person name="Ohm R."/>
            <person name="Pangilinan J."/>
            <person name="Park H.-J."/>
            <person name="Ramirez L."/>
            <person name="Alfaro M."/>
            <person name="Sun H."/>
            <person name="Tritt A."/>
            <person name="Yoshinaga Y."/>
            <person name="Zwiers L.-H."/>
            <person name="Turgeon B."/>
            <person name="Goodwin S."/>
            <person name="Spatafora J."/>
            <person name="Crous P."/>
            <person name="Grigoriev I."/>
        </authorList>
    </citation>
    <scope>NUCLEOTIDE SEQUENCE</scope>
    <source>
        <strain evidence="4">ATCC 16933</strain>
    </source>
</reference>
<dbReference type="PROSITE" id="PS50048">
    <property type="entry name" value="ZN2_CY6_FUNGAL_2"/>
    <property type="match status" value="1"/>
</dbReference>
<dbReference type="SUPFAM" id="SSF57701">
    <property type="entry name" value="Zn2/Cys6 DNA-binding domain"/>
    <property type="match status" value="1"/>
</dbReference>
<evidence type="ECO:0000256" key="1">
    <source>
        <dbReference type="ARBA" id="ARBA00023242"/>
    </source>
</evidence>
<evidence type="ECO:0000313" key="5">
    <source>
        <dbReference type="Proteomes" id="UP000799766"/>
    </source>
</evidence>
<keyword evidence="1" id="KW-0539">Nucleus</keyword>
<organism evidence="4 5">
    <name type="scientific">Lineolata rhizophorae</name>
    <dbReference type="NCBI Taxonomy" id="578093"/>
    <lineage>
        <taxon>Eukaryota</taxon>
        <taxon>Fungi</taxon>
        <taxon>Dikarya</taxon>
        <taxon>Ascomycota</taxon>
        <taxon>Pezizomycotina</taxon>
        <taxon>Dothideomycetes</taxon>
        <taxon>Dothideomycetes incertae sedis</taxon>
        <taxon>Lineolatales</taxon>
        <taxon>Lineolataceae</taxon>
        <taxon>Lineolata</taxon>
    </lineage>
</organism>
<dbReference type="CDD" id="cd00067">
    <property type="entry name" value="GAL4"/>
    <property type="match status" value="1"/>
</dbReference>
<feature type="compositionally biased region" description="Low complexity" evidence="2">
    <location>
        <begin position="847"/>
        <end position="859"/>
    </location>
</feature>
<proteinExistence type="predicted"/>
<feature type="compositionally biased region" description="Gly residues" evidence="2">
    <location>
        <begin position="913"/>
        <end position="931"/>
    </location>
</feature>
<dbReference type="EMBL" id="MU001696">
    <property type="protein sequence ID" value="KAF2453679.1"/>
    <property type="molecule type" value="Genomic_DNA"/>
</dbReference>
<dbReference type="Gene3D" id="4.10.240.10">
    <property type="entry name" value="Zn(2)-C6 fungal-type DNA-binding domain"/>
    <property type="match status" value="1"/>
</dbReference>
<dbReference type="InterPro" id="IPR001138">
    <property type="entry name" value="Zn2Cys6_DnaBD"/>
</dbReference>
<name>A0A6A6NPS0_9PEZI</name>
<feature type="region of interest" description="Disordered" evidence="2">
    <location>
        <begin position="109"/>
        <end position="151"/>
    </location>
</feature>
<protein>
    <recommendedName>
        <fullName evidence="3">Zn(2)-C6 fungal-type domain-containing protein</fullName>
    </recommendedName>
</protein>
<feature type="region of interest" description="Disordered" evidence="2">
    <location>
        <begin position="826"/>
        <end position="859"/>
    </location>
</feature>
<accession>A0A6A6NPS0</accession>
<dbReference type="Pfam" id="PF00172">
    <property type="entry name" value="Zn_clus"/>
    <property type="match status" value="1"/>
</dbReference>
<feature type="compositionally biased region" description="Basic and acidic residues" evidence="2">
    <location>
        <begin position="68"/>
        <end position="91"/>
    </location>
</feature>
<dbReference type="InterPro" id="IPR036864">
    <property type="entry name" value="Zn2-C6_fun-type_DNA-bd_sf"/>
</dbReference>
<feature type="non-terminal residue" evidence="4">
    <location>
        <position position="1"/>
    </location>
</feature>
<dbReference type="PANTHER" id="PTHR31644:SF2">
    <property type="entry name" value="TRANSCRIPTIONAL ACTIVATOR ARO80-RELATED"/>
    <property type="match status" value="1"/>
</dbReference>
<dbReference type="InterPro" id="IPR052780">
    <property type="entry name" value="AAA_Catabolism_Regulators"/>
</dbReference>
<feature type="non-terminal residue" evidence="4">
    <location>
        <position position="983"/>
    </location>
</feature>
<dbReference type="FunFam" id="4.10.240.10:FF:000012">
    <property type="entry name" value="C6 transcription factor"/>
    <property type="match status" value="1"/>
</dbReference>
<feature type="region of interest" description="Disordered" evidence="2">
    <location>
        <begin position="898"/>
        <end position="931"/>
    </location>
</feature>
<dbReference type="SMART" id="SM00066">
    <property type="entry name" value="GAL4"/>
    <property type="match status" value="1"/>
</dbReference>
<gene>
    <name evidence="4" type="ORF">BDY21DRAFT_258620</name>
</gene>